<reference evidence="3" key="1">
    <citation type="submission" date="2021-05" db="EMBL/GenBank/DDBJ databases">
        <authorList>
            <person name="Tanabe Y."/>
        </authorList>
    </citation>
    <scope>NUCLEOTIDE SEQUENCE</scope>
    <source>
        <strain evidence="3">BOTRYCO-1</strain>
    </source>
</reference>
<gene>
    <name evidence="3" type="primary">ubiB</name>
    <name evidence="3" type="ORF">PsB1_0445</name>
</gene>
<dbReference type="SUPFAM" id="SSF56112">
    <property type="entry name" value="Protein kinase-like (PK-like)"/>
    <property type="match status" value="1"/>
</dbReference>
<proteinExistence type="inferred from homology"/>
<dbReference type="Proteomes" id="UP001161064">
    <property type="component" value="Unassembled WGS sequence"/>
</dbReference>
<evidence type="ECO:0000313" key="3">
    <source>
        <dbReference type="EMBL" id="GIU66291.1"/>
    </source>
</evidence>
<comment type="similarity">
    <text evidence="1">Belongs to the protein kinase superfamily. ADCK protein kinase family.</text>
</comment>
<reference evidence="3" key="2">
    <citation type="journal article" date="2023" name="ISME Commun">
        <title>Characterization of a bloom-associated alphaproteobacterial lineage, 'Candidatus Phycosocius': insights into freshwater algal-bacterial interactions.</title>
        <authorList>
            <person name="Tanabe Y."/>
            <person name="Yamaguchi H."/>
            <person name="Yoshida M."/>
            <person name="Kai A."/>
            <person name="Okazaki Y."/>
        </authorList>
    </citation>
    <scope>NUCLEOTIDE SEQUENCE</scope>
    <source>
        <strain evidence="3">BOTRYCO-1</strain>
    </source>
</reference>
<dbReference type="Pfam" id="PF03109">
    <property type="entry name" value="ABC1"/>
    <property type="match status" value="1"/>
</dbReference>
<organism evidence="3 4">
    <name type="scientific">Candidatus Phycosocius spiralis</name>
    <dbReference type="NCBI Taxonomy" id="2815099"/>
    <lineage>
        <taxon>Bacteria</taxon>
        <taxon>Pseudomonadati</taxon>
        <taxon>Pseudomonadota</taxon>
        <taxon>Alphaproteobacteria</taxon>
        <taxon>Caulobacterales</taxon>
        <taxon>Caulobacterales incertae sedis</taxon>
        <taxon>Candidatus Phycosocius</taxon>
    </lineage>
</organism>
<name>A0ABQ4PTJ6_9PROT</name>
<dbReference type="InterPro" id="IPR050154">
    <property type="entry name" value="UbiB_kinase"/>
</dbReference>
<evidence type="ECO:0000256" key="1">
    <source>
        <dbReference type="ARBA" id="ARBA00009670"/>
    </source>
</evidence>
<dbReference type="InterPro" id="IPR004147">
    <property type="entry name" value="ABC1_dom"/>
</dbReference>
<protein>
    <recommendedName>
        <fullName evidence="2">ABC1 atypical kinase-like domain-containing protein</fullName>
    </recommendedName>
</protein>
<dbReference type="EMBL" id="BPFZ01000002">
    <property type="protein sequence ID" value="GIU66291.1"/>
    <property type="molecule type" value="Genomic_DNA"/>
</dbReference>
<dbReference type="PANTHER" id="PTHR10566:SF113">
    <property type="entry name" value="PROTEIN ACTIVITY OF BC1 COMPLEX KINASE 7, CHLOROPLASTIC"/>
    <property type="match status" value="1"/>
</dbReference>
<sequence>MIDAVMRLVRAAWILGRYDAILPREFYDRLPAPARFVGRLLRLGSAKIAGDPGTRLASALEKLGPAWIKFGQLLATRPDIVGEKAAQGLSRLKDQLEPFSQSVALAQLDAAFGDQRESLFPEIGPVVAAASVAQVHQMTLADGKKVAVKILRPGIEREIAAEGKAMALAAILAQRLYPQTRRLEPIAFVATIRAALEKELDLRREAGAGDAFGEIIAKDGFFKVPTIDWQRTARRVLTTSWVEGVGLTKVGALEGADRPKLANAVTCGFLAAALDHGVFHADMHEGNLILGTDGALWAIDFGIMGRLGMAERRYLAEILYAFLHRDYRRAAAVHIEAGYVPAHYDEGEFAHALRSVGEPIWGKPAREVSMGRVLTQLFDVTEQFGMHMRPELVLLQKTMVQVEGVARAIDPNHDIWEASRPIVERFMTAHLGPEGMTRQLCEDVSGVITTARKLPLLFARIEKLVERAEQRKR</sequence>
<dbReference type="RefSeq" id="WP_284358779.1">
    <property type="nucleotide sequence ID" value="NZ_BPFZ01000002.1"/>
</dbReference>
<dbReference type="InterPro" id="IPR011009">
    <property type="entry name" value="Kinase-like_dom_sf"/>
</dbReference>
<keyword evidence="4" id="KW-1185">Reference proteome</keyword>
<evidence type="ECO:0000313" key="4">
    <source>
        <dbReference type="Proteomes" id="UP001161064"/>
    </source>
</evidence>
<feature type="domain" description="ABC1 atypical kinase-like" evidence="2">
    <location>
        <begin position="91"/>
        <end position="333"/>
    </location>
</feature>
<accession>A0ABQ4PTJ6</accession>
<comment type="caution">
    <text evidence="3">The sequence shown here is derived from an EMBL/GenBank/DDBJ whole genome shotgun (WGS) entry which is preliminary data.</text>
</comment>
<dbReference type="PANTHER" id="PTHR10566">
    <property type="entry name" value="CHAPERONE-ACTIVITY OF BC1 COMPLEX CABC1 -RELATED"/>
    <property type="match status" value="1"/>
</dbReference>
<evidence type="ECO:0000259" key="2">
    <source>
        <dbReference type="Pfam" id="PF03109"/>
    </source>
</evidence>